<organism evidence="6 7">
    <name type="scientific">Amycolatopsis rubida</name>
    <dbReference type="NCBI Taxonomy" id="112413"/>
    <lineage>
        <taxon>Bacteria</taxon>
        <taxon>Bacillati</taxon>
        <taxon>Actinomycetota</taxon>
        <taxon>Actinomycetes</taxon>
        <taxon>Pseudonocardiales</taxon>
        <taxon>Pseudonocardiaceae</taxon>
        <taxon>Amycolatopsis</taxon>
    </lineage>
</organism>
<dbReference type="PANTHER" id="PTHR30346:SF28">
    <property type="entry name" value="HTH-TYPE TRANSCRIPTIONAL REGULATOR CYNR"/>
    <property type="match status" value="1"/>
</dbReference>
<dbReference type="Gene3D" id="3.40.190.290">
    <property type="match status" value="1"/>
</dbReference>
<dbReference type="InterPro" id="IPR036390">
    <property type="entry name" value="WH_DNA-bd_sf"/>
</dbReference>
<evidence type="ECO:0000256" key="4">
    <source>
        <dbReference type="ARBA" id="ARBA00023163"/>
    </source>
</evidence>
<dbReference type="SUPFAM" id="SSF53850">
    <property type="entry name" value="Periplasmic binding protein-like II"/>
    <property type="match status" value="1"/>
</dbReference>
<keyword evidence="7" id="KW-1185">Reference proteome</keyword>
<gene>
    <name evidence="6" type="ORF">G3I59_17440</name>
</gene>
<dbReference type="PROSITE" id="PS50931">
    <property type="entry name" value="HTH_LYSR"/>
    <property type="match status" value="1"/>
</dbReference>
<comment type="caution">
    <text evidence="6">The sequence shown here is derived from an EMBL/GenBank/DDBJ whole genome shotgun (WGS) entry which is preliminary data.</text>
</comment>
<name>A0ABX0BT73_9PSEU</name>
<dbReference type="Proteomes" id="UP000470404">
    <property type="component" value="Unassembled WGS sequence"/>
</dbReference>
<dbReference type="Gene3D" id="1.10.10.10">
    <property type="entry name" value="Winged helix-like DNA-binding domain superfamily/Winged helix DNA-binding domain"/>
    <property type="match status" value="1"/>
</dbReference>
<comment type="similarity">
    <text evidence="1">Belongs to the LysR transcriptional regulatory family.</text>
</comment>
<evidence type="ECO:0000256" key="3">
    <source>
        <dbReference type="ARBA" id="ARBA00023125"/>
    </source>
</evidence>
<keyword evidence="2" id="KW-0805">Transcription regulation</keyword>
<evidence type="ECO:0000256" key="1">
    <source>
        <dbReference type="ARBA" id="ARBA00009437"/>
    </source>
</evidence>
<dbReference type="PANTHER" id="PTHR30346">
    <property type="entry name" value="TRANSCRIPTIONAL DUAL REGULATOR HCAR-RELATED"/>
    <property type="match status" value="1"/>
</dbReference>
<reference evidence="6 7" key="1">
    <citation type="submission" date="2020-01" db="EMBL/GenBank/DDBJ databases">
        <title>Insect and environment-associated Actinomycetes.</title>
        <authorList>
            <person name="Currrie C."/>
            <person name="Chevrette M."/>
            <person name="Carlson C."/>
            <person name="Stubbendieck R."/>
            <person name="Wendt-Pienkowski E."/>
        </authorList>
    </citation>
    <scope>NUCLEOTIDE SEQUENCE [LARGE SCALE GENOMIC DNA]</scope>
    <source>
        <strain evidence="6 7">SID8386</strain>
    </source>
</reference>
<evidence type="ECO:0000313" key="7">
    <source>
        <dbReference type="Proteomes" id="UP000470404"/>
    </source>
</evidence>
<dbReference type="RefSeq" id="WP_067585767.1">
    <property type="nucleotide sequence ID" value="NZ_JAAGNC010000088.1"/>
</dbReference>
<accession>A0ABX0BT73</accession>
<keyword evidence="4" id="KW-0804">Transcription</keyword>
<evidence type="ECO:0000313" key="6">
    <source>
        <dbReference type="EMBL" id="NEC57327.1"/>
    </source>
</evidence>
<evidence type="ECO:0000256" key="2">
    <source>
        <dbReference type="ARBA" id="ARBA00023015"/>
    </source>
</evidence>
<proteinExistence type="inferred from homology"/>
<protein>
    <submittedName>
        <fullName evidence="6">LysR family transcriptional regulator</fullName>
    </submittedName>
</protein>
<keyword evidence="3" id="KW-0238">DNA-binding</keyword>
<dbReference type="SUPFAM" id="SSF46785">
    <property type="entry name" value="Winged helix' DNA-binding domain"/>
    <property type="match status" value="1"/>
</dbReference>
<feature type="domain" description="HTH lysR-type" evidence="5">
    <location>
        <begin position="23"/>
        <end position="66"/>
    </location>
</feature>
<dbReference type="InterPro" id="IPR005119">
    <property type="entry name" value="LysR_subst-bd"/>
</dbReference>
<dbReference type="EMBL" id="JAAGNC010000088">
    <property type="protein sequence ID" value="NEC57327.1"/>
    <property type="molecule type" value="Genomic_DNA"/>
</dbReference>
<dbReference type="Pfam" id="PF03466">
    <property type="entry name" value="LysR_substrate"/>
    <property type="match status" value="1"/>
</dbReference>
<dbReference type="InterPro" id="IPR000847">
    <property type="entry name" value="LysR_HTH_N"/>
</dbReference>
<evidence type="ECO:0000259" key="5">
    <source>
        <dbReference type="PROSITE" id="PS50931"/>
    </source>
</evidence>
<dbReference type="InterPro" id="IPR036388">
    <property type="entry name" value="WH-like_DNA-bd_sf"/>
</dbReference>
<dbReference type="Pfam" id="PF00126">
    <property type="entry name" value="HTH_1"/>
    <property type="match status" value="1"/>
</dbReference>
<dbReference type="CDD" id="cd08434">
    <property type="entry name" value="PBP2_GltC_like"/>
    <property type="match status" value="1"/>
</dbReference>
<sequence length="298" mass="31818">MPNESLTAQLVPHLCLLATLRSTGNVTRTAEILGVPQPTVSRRLAALGQALGAPLTVPDGRGVRLTRAAELLADAAERALPVVDAGVRLVREEIEPASGRVVLGFLHLLGRSLVPELLRTYREQAPSARFSLVQGSLRDMVDRLVSGELDLALLAPVVEDERLETVVLDRQPIHLSVPAGHRLAARRSVRVAELADEPFVLLEPGYGLRRITDDLCAAAGFTPKVAFEGQESDTVRGLVGAGLGVALLPRFEPGSPAGVAEVPLHPPVHRTIGMAWRAGEPLSPAVQAFRDHVLGRTD</sequence>